<evidence type="ECO:0000256" key="6">
    <source>
        <dbReference type="ARBA" id="ARBA00022884"/>
    </source>
</evidence>
<keyword evidence="1 7" id="KW-0963">Cytoplasm</keyword>
<protein>
    <recommendedName>
        <fullName evidence="7">Ribosomal RNA small subunit methyltransferase A</fullName>
        <ecNumber evidence="7">2.1.1.182</ecNumber>
    </recommendedName>
    <alternativeName>
        <fullName evidence="7">16S rRNA (adenine(1518)-N(6)/adenine(1519)-N(6))-dimethyltransferase</fullName>
    </alternativeName>
    <alternativeName>
        <fullName evidence="7">16S rRNA dimethyladenosine transferase</fullName>
    </alternativeName>
    <alternativeName>
        <fullName evidence="7">16S rRNA dimethylase</fullName>
    </alternativeName>
    <alternativeName>
        <fullName evidence="7">S-adenosylmethionine-6-N', N'-adenosyl(rRNA) dimethyltransferase</fullName>
    </alternativeName>
</protein>
<dbReference type="EMBL" id="AP018316">
    <property type="protein sequence ID" value="BAZ86018.1"/>
    <property type="molecule type" value="Genomic_DNA"/>
</dbReference>
<keyword evidence="4 7" id="KW-0808">Transferase</keyword>
<dbReference type="PROSITE" id="PS51689">
    <property type="entry name" value="SAM_RNA_A_N6_MT"/>
    <property type="match status" value="1"/>
</dbReference>
<feature type="binding site" evidence="7 8">
    <location>
        <position position="110"/>
    </location>
    <ligand>
        <name>S-adenosyl-L-methionine</name>
        <dbReference type="ChEBI" id="CHEBI:59789"/>
    </ligand>
</feature>
<comment type="function">
    <text evidence="7">Specifically dimethylates two adjacent adenosines (A1518 and A1519) in the loop of a conserved hairpin near the 3'-end of 16S rRNA in the 30S particle. May play a critical role in biogenesis of 30S subunits.</text>
</comment>
<comment type="similarity">
    <text evidence="7">Belongs to the class I-like SAM-binding methyltransferase superfamily. rRNA adenine N(6)-methyltransferase family. RsmA subfamily.</text>
</comment>
<dbReference type="Proteomes" id="UP000218702">
    <property type="component" value="Chromosome"/>
</dbReference>
<evidence type="ECO:0000256" key="8">
    <source>
        <dbReference type="PROSITE-ProRule" id="PRU01026"/>
    </source>
</evidence>
<gene>
    <name evidence="7" type="primary">rsmA</name>
    <name evidence="7" type="synonym">ksgA</name>
    <name evidence="10" type="ORF">NIES806_22250</name>
</gene>
<dbReference type="CDD" id="cd02440">
    <property type="entry name" value="AdoMet_MTases"/>
    <property type="match status" value="1"/>
</dbReference>
<feature type="binding site" evidence="7 8">
    <location>
        <position position="85"/>
    </location>
    <ligand>
        <name>S-adenosyl-L-methionine</name>
        <dbReference type="ChEBI" id="CHEBI:59789"/>
    </ligand>
</feature>
<dbReference type="FunFam" id="3.40.50.150:FF:000023">
    <property type="entry name" value="Ribosomal RNA small subunit methyltransferase A"/>
    <property type="match status" value="1"/>
</dbReference>
<dbReference type="Gene3D" id="1.10.8.100">
    <property type="entry name" value="Ribosomal RNA adenine dimethylase-like, domain 2"/>
    <property type="match status" value="1"/>
</dbReference>
<dbReference type="GO" id="GO:0003723">
    <property type="term" value="F:RNA binding"/>
    <property type="evidence" value="ECO:0007669"/>
    <property type="project" value="UniProtKB-UniRule"/>
</dbReference>
<dbReference type="Gene3D" id="3.40.50.150">
    <property type="entry name" value="Vaccinia Virus protein VP39"/>
    <property type="match status" value="1"/>
</dbReference>
<comment type="subcellular location">
    <subcellularLocation>
        <location evidence="7">Cytoplasm</location>
    </subcellularLocation>
</comment>
<dbReference type="SUPFAM" id="SSF53335">
    <property type="entry name" value="S-adenosyl-L-methionine-dependent methyltransferases"/>
    <property type="match status" value="1"/>
</dbReference>
<dbReference type="InterPro" id="IPR020596">
    <property type="entry name" value="rRNA_Ade_Mease_Trfase_CS"/>
</dbReference>
<feature type="binding site" evidence="7 8">
    <location>
        <position position="39"/>
    </location>
    <ligand>
        <name>S-adenosyl-L-methionine</name>
        <dbReference type="ChEBI" id="CHEBI:59789"/>
    </ligand>
</feature>
<dbReference type="PANTHER" id="PTHR11727">
    <property type="entry name" value="DIMETHYLADENOSINE TRANSFERASE"/>
    <property type="match status" value="1"/>
</dbReference>
<feature type="binding site" evidence="7 8">
    <location>
        <position position="64"/>
    </location>
    <ligand>
        <name>S-adenosyl-L-methionine</name>
        <dbReference type="ChEBI" id="CHEBI:59789"/>
    </ligand>
</feature>
<dbReference type="InterPro" id="IPR023165">
    <property type="entry name" value="rRNA_Ade_diMease-like_C"/>
</dbReference>
<dbReference type="GO" id="GO:0005829">
    <property type="term" value="C:cytosol"/>
    <property type="evidence" value="ECO:0007669"/>
    <property type="project" value="TreeGrafter"/>
</dbReference>
<evidence type="ECO:0000256" key="5">
    <source>
        <dbReference type="ARBA" id="ARBA00022691"/>
    </source>
</evidence>
<keyword evidence="5 7" id="KW-0949">S-adenosyl-L-methionine</keyword>
<dbReference type="InterPro" id="IPR011530">
    <property type="entry name" value="rRNA_adenine_dimethylase"/>
</dbReference>
<feature type="domain" description="Ribosomal RNA adenine methylase transferase N-terminal" evidence="9">
    <location>
        <begin position="44"/>
        <end position="225"/>
    </location>
</feature>
<dbReference type="AlphaFoldDB" id="A0A1Z4V3G8"/>
<evidence type="ECO:0000256" key="7">
    <source>
        <dbReference type="HAMAP-Rule" id="MF_00607"/>
    </source>
</evidence>
<dbReference type="KEGG" id="dcm:NIES806_22250"/>
<dbReference type="SMART" id="SM00650">
    <property type="entry name" value="rADc"/>
    <property type="match status" value="1"/>
</dbReference>
<keyword evidence="2 7" id="KW-0698">rRNA processing</keyword>
<keyword evidence="11" id="KW-1185">Reference proteome</keyword>
<comment type="catalytic activity">
    <reaction evidence="7">
        <text>adenosine(1518)/adenosine(1519) in 16S rRNA + 4 S-adenosyl-L-methionine = N(6)-dimethyladenosine(1518)/N(6)-dimethyladenosine(1519) in 16S rRNA + 4 S-adenosyl-L-homocysteine + 4 H(+)</text>
        <dbReference type="Rhea" id="RHEA:19609"/>
        <dbReference type="Rhea" id="RHEA-COMP:10232"/>
        <dbReference type="Rhea" id="RHEA-COMP:10233"/>
        <dbReference type="ChEBI" id="CHEBI:15378"/>
        <dbReference type="ChEBI" id="CHEBI:57856"/>
        <dbReference type="ChEBI" id="CHEBI:59789"/>
        <dbReference type="ChEBI" id="CHEBI:74411"/>
        <dbReference type="ChEBI" id="CHEBI:74493"/>
        <dbReference type="EC" id="2.1.1.182"/>
    </reaction>
</comment>
<organism evidence="10 11">
    <name type="scientific">Dolichospermum compactum NIES-806</name>
    <dbReference type="NCBI Taxonomy" id="1973481"/>
    <lineage>
        <taxon>Bacteria</taxon>
        <taxon>Bacillati</taxon>
        <taxon>Cyanobacteriota</taxon>
        <taxon>Cyanophyceae</taxon>
        <taxon>Nostocales</taxon>
        <taxon>Aphanizomenonaceae</taxon>
        <taxon>Dolichospermum</taxon>
        <taxon>Dolichospermum compactum</taxon>
    </lineage>
</organism>
<keyword evidence="6 7" id="KW-0694">RNA-binding</keyword>
<dbReference type="Pfam" id="PF00398">
    <property type="entry name" value="RrnaAD"/>
    <property type="match status" value="1"/>
</dbReference>
<evidence type="ECO:0000313" key="10">
    <source>
        <dbReference type="EMBL" id="BAZ86018.1"/>
    </source>
</evidence>
<feature type="binding site" evidence="7 8">
    <location>
        <position position="37"/>
    </location>
    <ligand>
        <name>S-adenosyl-L-methionine</name>
        <dbReference type="ChEBI" id="CHEBI:59789"/>
    </ligand>
</feature>
<dbReference type="HAMAP" id="MF_00607">
    <property type="entry name" value="16SrRNA_methyltr_A"/>
    <property type="match status" value="1"/>
</dbReference>
<dbReference type="GO" id="GO:0052908">
    <property type="term" value="F:16S rRNA (adenine(1518)-N(6)/adenine(1519)-N(6))-dimethyltransferase activity"/>
    <property type="evidence" value="ECO:0007669"/>
    <property type="project" value="UniProtKB-EC"/>
</dbReference>
<evidence type="ECO:0000313" key="11">
    <source>
        <dbReference type="Proteomes" id="UP000218702"/>
    </source>
</evidence>
<feature type="binding site" evidence="7 8">
    <location>
        <position position="135"/>
    </location>
    <ligand>
        <name>S-adenosyl-L-methionine</name>
        <dbReference type="ChEBI" id="CHEBI:59789"/>
    </ligand>
</feature>
<dbReference type="EC" id="2.1.1.182" evidence="7"/>
<dbReference type="InterPro" id="IPR029063">
    <property type="entry name" value="SAM-dependent_MTases_sf"/>
</dbReference>
<evidence type="ECO:0000256" key="1">
    <source>
        <dbReference type="ARBA" id="ARBA00022490"/>
    </source>
</evidence>
<sequence length="313" mass="34822">MSFCTNCLYPQNRVTYLSSLIFNGNKMIQPRKQFAQHWLKSDKALNAIVQAANCQETDKVLEIGPGTGILTRRLLPLVKSLLAVEIDRDLCKLLAKQLGEKENFLLLQGDFLTLDLPSQLTTFTNFQKQNKVVANIPYNITGPIIEKLLGTISHPNPEPYDTIVLLIQKEVAERLYAKPGSRTFGALSVRVQYLADCELICTVPAAAFVPPPKVDSAVVRLSPKQIEIPAHDPKKLETLVKLGFGSKRKMLRNNLQSVIERDNLTQLLEQLGINPQVRAEDLGVAQWVSLVNIIAGVGSQESGVRSQEEEIEE</sequence>
<dbReference type="NCBIfam" id="TIGR00755">
    <property type="entry name" value="ksgA"/>
    <property type="match status" value="1"/>
</dbReference>
<keyword evidence="3 7" id="KW-0489">Methyltransferase</keyword>
<dbReference type="FunFam" id="1.10.8.100:FF:000001">
    <property type="entry name" value="Ribosomal RNA small subunit methyltransferase A"/>
    <property type="match status" value="1"/>
</dbReference>
<evidence type="ECO:0000256" key="2">
    <source>
        <dbReference type="ARBA" id="ARBA00022552"/>
    </source>
</evidence>
<reference evidence="10 11" key="1">
    <citation type="submission" date="2017-06" db="EMBL/GenBank/DDBJ databases">
        <title>Genome sequencing of cyanobaciteial culture collection at National Institute for Environmental Studies (NIES).</title>
        <authorList>
            <person name="Hirose Y."/>
            <person name="Shimura Y."/>
            <person name="Fujisawa T."/>
            <person name="Nakamura Y."/>
            <person name="Kawachi M."/>
        </authorList>
    </citation>
    <scope>NUCLEOTIDE SEQUENCE [LARGE SCALE GENOMIC DNA]</scope>
    <source>
        <strain evidence="10 11">NIES-806</strain>
    </source>
</reference>
<evidence type="ECO:0000259" key="9">
    <source>
        <dbReference type="SMART" id="SM00650"/>
    </source>
</evidence>
<dbReference type="PROSITE" id="PS01131">
    <property type="entry name" value="RRNA_A_DIMETH"/>
    <property type="match status" value="1"/>
</dbReference>
<name>A0A1Z4V3G8_9CYAN</name>
<evidence type="ECO:0000256" key="3">
    <source>
        <dbReference type="ARBA" id="ARBA00022603"/>
    </source>
</evidence>
<dbReference type="InterPro" id="IPR001737">
    <property type="entry name" value="KsgA/Erm"/>
</dbReference>
<dbReference type="PANTHER" id="PTHR11727:SF7">
    <property type="entry name" value="DIMETHYLADENOSINE TRANSFERASE-RELATED"/>
    <property type="match status" value="1"/>
</dbReference>
<evidence type="ECO:0000256" key="4">
    <source>
        <dbReference type="ARBA" id="ARBA00022679"/>
    </source>
</evidence>
<proteinExistence type="inferred from homology"/>
<dbReference type="InterPro" id="IPR020598">
    <property type="entry name" value="rRNA_Ade_methylase_Trfase_N"/>
</dbReference>
<accession>A0A1Z4V3G8</accession>